<dbReference type="EMBL" id="CP009498">
    <property type="protein sequence ID" value="AKL97545.1"/>
    <property type="molecule type" value="Genomic_DNA"/>
</dbReference>
<feature type="transmembrane region" description="Helical" evidence="7">
    <location>
        <begin position="85"/>
        <end position="107"/>
    </location>
</feature>
<evidence type="ECO:0000313" key="9">
    <source>
        <dbReference type="Proteomes" id="UP000035337"/>
    </source>
</evidence>
<comment type="catalytic activity">
    <reaction evidence="7">
        <text>L-cysteinyl-[prolipoprotein] + a 1,2-diacyl-sn-glycero-3-phospho-(1'-sn-glycerol) = an S-1,2-diacyl-sn-glyceryl-L-cysteinyl-[prolipoprotein] + sn-glycerol 1-phosphate + H(+)</text>
        <dbReference type="Rhea" id="RHEA:56712"/>
        <dbReference type="Rhea" id="RHEA-COMP:14679"/>
        <dbReference type="Rhea" id="RHEA-COMP:14680"/>
        <dbReference type="ChEBI" id="CHEBI:15378"/>
        <dbReference type="ChEBI" id="CHEBI:29950"/>
        <dbReference type="ChEBI" id="CHEBI:57685"/>
        <dbReference type="ChEBI" id="CHEBI:64716"/>
        <dbReference type="ChEBI" id="CHEBI:140658"/>
        <dbReference type="EC" id="2.5.1.145"/>
    </reaction>
</comment>
<keyword evidence="8" id="KW-0449">Lipoprotein</keyword>
<dbReference type="PANTHER" id="PTHR30589">
    <property type="entry name" value="PROLIPOPROTEIN DIACYLGLYCERYL TRANSFERASE"/>
    <property type="match status" value="1"/>
</dbReference>
<evidence type="ECO:0000256" key="4">
    <source>
        <dbReference type="ARBA" id="ARBA00022692"/>
    </source>
</evidence>
<comment type="pathway">
    <text evidence="7">Protein modification; lipoprotein biosynthesis (diacylglyceryl transfer).</text>
</comment>
<dbReference type="GO" id="GO:0008961">
    <property type="term" value="F:phosphatidylglycerol-prolipoprotein diacylglyceryl transferase activity"/>
    <property type="evidence" value="ECO:0007669"/>
    <property type="project" value="UniProtKB-UniRule"/>
</dbReference>
<dbReference type="KEGG" id="epo:Epro_0166"/>
<feature type="transmembrane region" description="Helical" evidence="7">
    <location>
        <begin position="13"/>
        <end position="34"/>
    </location>
</feature>
<dbReference type="GO" id="GO:0005886">
    <property type="term" value="C:plasma membrane"/>
    <property type="evidence" value="ECO:0007669"/>
    <property type="project" value="UniProtKB-SubCell"/>
</dbReference>
<dbReference type="AlphaFoldDB" id="A0A0G3WI34"/>
<dbReference type="InterPro" id="IPR001640">
    <property type="entry name" value="Lgt"/>
</dbReference>
<dbReference type="PANTHER" id="PTHR30589:SF0">
    <property type="entry name" value="PHOSPHATIDYLGLYCEROL--PROLIPOPROTEIN DIACYLGLYCERYL TRANSFERASE"/>
    <property type="match status" value="1"/>
</dbReference>
<evidence type="ECO:0000256" key="2">
    <source>
        <dbReference type="ARBA" id="ARBA00022475"/>
    </source>
</evidence>
<gene>
    <name evidence="7 8" type="primary">lgt</name>
    <name evidence="8" type="ORF">Epro_0166</name>
</gene>
<feature type="transmembrane region" description="Helical" evidence="7">
    <location>
        <begin position="227"/>
        <end position="249"/>
    </location>
</feature>
<dbReference type="NCBIfam" id="TIGR00544">
    <property type="entry name" value="lgt"/>
    <property type="match status" value="1"/>
</dbReference>
<dbReference type="RefSeq" id="WP_052569712.1">
    <property type="nucleotide sequence ID" value="NZ_CP009498.1"/>
</dbReference>
<evidence type="ECO:0000313" key="8">
    <source>
        <dbReference type="EMBL" id="AKL97545.1"/>
    </source>
</evidence>
<accession>A0A0G3WI34</accession>
<dbReference type="PATRIC" id="fig|1408281.3.peg.171"/>
<evidence type="ECO:0000256" key="7">
    <source>
        <dbReference type="HAMAP-Rule" id="MF_01147"/>
    </source>
</evidence>
<comment type="subcellular location">
    <subcellularLocation>
        <location evidence="7">Cell membrane</location>
        <topology evidence="7">Multi-pass membrane protein</topology>
    </subcellularLocation>
</comment>
<dbReference type="UniPathway" id="UPA00664"/>
<sequence>MYPILIKIGEFSIYSYGFFVALGFLFAVLYLSKVIKKTKIISKDELYSLAVYLIIAAVVGARVLYELVENFSGFISDPLDVFRVWQGGLVFYGGLIAAVLVFIFYAVKNKKPLLKLSDIFAPAIALGHFFGRLGCFFAGCCYGKPTSQPWAVVFTDPETLAQPVAGLHVHPTQLYEALGNFALFAVLALYNKKEHKAGKTLAFYLTGYAVLRFIIEFFRDDYRGGDFLGLSVSQIISIFMFAAGIAVLLKLRFKNKK</sequence>
<dbReference type="OrthoDB" id="871140at2"/>
<evidence type="ECO:0000256" key="3">
    <source>
        <dbReference type="ARBA" id="ARBA00022679"/>
    </source>
</evidence>
<keyword evidence="9" id="KW-1185">Reference proteome</keyword>
<dbReference type="Proteomes" id="UP000035337">
    <property type="component" value="Chromosome"/>
</dbReference>
<feature type="transmembrane region" description="Helical" evidence="7">
    <location>
        <begin position="46"/>
        <end position="65"/>
    </location>
</feature>
<dbReference type="STRING" id="1408281.Epro_0166"/>
<evidence type="ECO:0000256" key="1">
    <source>
        <dbReference type="ARBA" id="ARBA00007150"/>
    </source>
</evidence>
<keyword evidence="2 7" id="KW-1003">Cell membrane</keyword>
<dbReference type="GO" id="GO:0042158">
    <property type="term" value="P:lipoprotein biosynthetic process"/>
    <property type="evidence" value="ECO:0007669"/>
    <property type="project" value="UniProtKB-UniRule"/>
</dbReference>
<name>A0A0G3WI34_9BACT</name>
<comment type="similarity">
    <text evidence="1 7">Belongs to the Lgt family.</text>
</comment>
<dbReference type="Pfam" id="PF01790">
    <property type="entry name" value="LGT"/>
    <property type="match status" value="1"/>
</dbReference>
<feature type="transmembrane region" description="Helical" evidence="7">
    <location>
        <begin position="197"/>
        <end position="215"/>
    </location>
</feature>
<keyword evidence="4 7" id="KW-0812">Transmembrane</keyword>
<evidence type="ECO:0000256" key="5">
    <source>
        <dbReference type="ARBA" id="ARBA00022989"/>
    </source>
</evidence>
<dbReference type="EC" id="2.5.1.145" evidence="7"/>
<keyword evidence="3 7" id="KW-0808">Transferase</keyword>
<evidence type="ECO:0000256" key="6">
    <source>
        <dbReference type="ARBA" id="ARBA00023136"/>
    </source>
</evidence>
<proteinExistence type="inferred from homology"/>
<keyword evidence="6 7" id="KW-0472">Membrane</keyword>
<protein>
    <recommendedName>
        <fullName evidence="7">Phosphatidylglycerol--prolipoprotein diacylglyceryl transferase</fullName>
        <ecNumber evidence="7">2.5.1.145</ecNumber>
    </recommendedName>
</protein>
<organism evidence="8 9">
    <name type="scientific">Endomicrobium proavitum</name>
    <dbReference type="NCBI Taxonomy" id="1408281"/>
    <lineage>
        <taxon>Bacteria</taxon>
        <taxon>Pseudomonadati</taxon>
        <taxon>Elusimicrobiota</taxon>
        <taxon>Endomicrobiia</taxon>
        <taxon>Endomicrobiales</taxon>
        <taxon>Endomicrobiaceae</taxon>
        <taxon>Endomicrobium</taxon>
    </lineage>
</organism>
<reference evidence="8 9" key="1">
    <citation type="submission" date="2014-09" db="EMBL/GenBank/DDBJ databases">
        <title>Complete genome sequence of Endomicrobium proavitum.</title>
        <authorList>
            <person name="Zheng H."/>
        </authorList>
    </citation>
    <scope>NUCLEOTIDE SEQUENCE [LARGE SCALE GENOMIC DNA]</scope>
    <source>
        <strain evidence="8 9">Rsa215</strain>
    </source>
</reference>
<comment type="function">
    <text evidence="7">Catalyzes the transfer of the diacylglyceryl group from phosphatidylglycerol to the sulfhydryl group of the N-terminal cysteine of a prolipoprotein, the first step in the formation of mature lipoproteins.</text>
</comment>
<feature type="binding site" evidence="7">
    <location>
        <position position="132"/>
    </location>
    <ligand>
        <name>a 1,2-diacyl-sn-glycero-3-phospho-(1'-sn-glycerol)</name>
        <dbReference type="ChEBI" id="CHEBI:64716"/>
    </ligand>
</feature>
<dbReference type="HAMAP" id="MF_01147">
    <property type="entry name" value="Lgt"/>
    <property type="match status" value="1"/>
</dbReference>
<keyword evidence="5 7" id="KW-1133">Transmembrane helix</keyword>